<feature type="domain" description="H15" evidence="13">
    <location>
        <begin position="144"/>
        <end position="219"/>
    </location>
</feature>
<evidence type="ECO:0000256" key="10">
    <source>
        <dbReference type="ARBA" id="ARBA00053063"/>
    </source>
</evidence>
<dbReference type="SMART" id="SM00717">
    <property type="entry name" value="SANT"/>
    <property type="match status" value="1"/>
</dbReference>
<dbReference type="PROSITE" id="PS50090">
    <property type="entry name" value="MYB_LIKE"/>
    <property type="match status" value="1"/>
</dbReference>
<accession>A0AA88D1R0</accession>
<protein>
    <recommendedName>
        <fullName evidence="9">MYB transcription factor</fullName>
    </recommendedName>
</protein>
<evidence type="ECO:0000256" key="8">
    <source>
        <dbReference type="ARBA" id="ARBA00023242"/>
    </source>
</evidence>
<keyword evidence="5" id="KW-0175">Coiled coil</keyword>
<name>A0AA88D1R0_FICCA</name>
<dbReference type="FunFam" id="1.10.246.220:FF:000002">
    <property type="entry name" value="Telomere repeat-binding factor 1"/>
    <property type="match status" value="1"/>
</dbReference>
<dbReference type="Pfam" id="PF00249">
    <property type="entry name" value="Myb_DNA-binding"/>
    <property type="match status" value="1"/>
</dbReference>
<dbReference type="InterPro" id="IPR036388">
    <property type="entry name" value="WH-like_DNA-bd_sf"/>
</dbReference>
<evidence type="ECO:0000256" key="4">
    <source>
        <dbReference type="ARBA" id="ARBA00023015"/>
    </source>
</evidence>
<dbReference type="Pfam" id="PF00538">
    <property type="entry name" value="Linker_histone"/>
    <property type="match status" value="1"/>
</dbReference>
<comment type="caution">
    <text evidence="14">The sequence shown here is derived from an EMBL/GenBank/DDBJ whole genome shotgun (WGS) entry which is preliminary data.</text>
</comment>
<feature type="domain" description="Myb-like" evidence="11">
    <location>
        <begin position="5"/>
        <end position="57"/>
    </location>
</feature>
<keyword evidence="7" id="KW-0804">Transcription</keyword>
<dbReference type="GO" id="GO:0003691">
    <property type="term" value="F:double-stranded telomeric DNA binding"/>
    <property type="evidence" value="ECO:0007669"/>
    <property type="project" value="InterPro"/>
</dbReference>
<dbReference type="CDD" id="cd11660">
    <property type="entry name" value="SANT_TRF"/>
    <property type="match status" value="1"/>
</dbReference>
<dbReference type="GO" id="GO:0005730">
    <property type="term" value="C:nucleolus"/>
    <property type="evidence" value="ECO:0007669"/>
    <property type="project" value="UniProtKB-SubCell"/>
</dbReference>
<dbReference type="PROSITE" id="PS51294">
    <property type="entry name" value="HTH_MYB"/>
    <property type="match status" value="1"/>
</dbReference>
<dbReference type="FunFam" id="1.10.10.60:FF:000168">
    <property type="entry name" value="Telomere repeat-binding factor 1"/>
    <property type="match status" value="1"/>
</dbReference>
<evidence type="ECO:0000259" key="12">
    <source>
        <dbReference type="PROSITE" id="PS51294"/>
    </source>
</evidence>
<organism evidence="14 15">
    <name type="scientific">Ficus carica</name>
    <name type="common">Common fig</name>
    <dbReference type="NCBI Taxonomy" id="3494"/>
    <lineage>
        <taxon>Eukaryota</taxon>
        <taxon>Viridiplantae</taxon>
        <taxon>Streptophyta</taxon>
        <taxon>Embryophyta</taxon>
        <taxon>Tracheophyta</taxon>
        <taxon>Spermatophyta</taxon>
        <taxon>Magnoliopsida</taxon>
        <taxon>eudicotyledons</taxon>
        <taxon>Gunneridae</taxon>
        <taxon>Pentapetalae</taxon>
        <taxon>rosids</taxon>
        <taxon>fabids</taxon>
        <taxon>Rosales</taxon>
        <taxon>Moraceae</taxon>
        <taxon>Ficeae</taxon>
        <taxon>Ficus</taxon>
    </lineage>
</organism>
<dbReference type="PANTHER" id="PTHR46267">
    <property type="entry name" value="SINGLE MYB HISTONE 4"/>
    <property type="match status" value="1"/>
</dbReference>
<dbReference type="PANTHER" id="PTHR46267:SF8">
    <property type="entry name" value="TELOMERE REPEAT-BINDING FACTOR 1"/>
    <property type="match status" value="1"/>
</dbReference>
<evidence type="ECO:0000259" key="13">
    <source>
        <dbReference type="PROSITE" id="PS51504"/>
    </source>
</evidence>
<evidence type="ECO:0000313" key="15">
    <source>
        <dbReference type="Proteomes" id="UP001187192"/>
    </source>
</evidence>
<evidence type="ECO:0000256" key="6">
    <source>
        <dbReference type="ARBA" id="ARBA00023125"/>
    </source>
</evidence>
<evidence type="ECO:0000313" key="14">
    <source>
        <dbReference type="EMBL" id="GMN37917.1"/>
    </source>
</evidence>
<dbReference type="AlphaFoldDB" id="A0AA88D1R0"/>
<keyword evidence="8" id="KW-0539">Nucleus</keyword>
<dbReference type="InterPro" id="IPR044597">
    <property type="entry name" value="SMH1-6"/>
</dbReference>
<evidence type="ECO:0000256" key="5">
    <source>
        <dbReference type="ARBA" id="ARBA00023054"/>
    </source>
</evidence>
<dbReference type="GO" id="GO:0000786">
    <property type="term" value="C:nucleosome"/>
    <property type="evidence" value="ECO:0007669"/>
    <property type="project" value="InterPro"/>
</dbReference>
<dbReference type="InterPro" id="IPR036390">
    <property type="entry name" value="WH_DNA-bd_sf"/>
</dbReference>
<dbReference type="InterPro" id="IPR005818">
    <property type="entry name" value="Histone_H1/H5_H15"/>
</dbReference>
<evidence type="ECO:0000256" key="2">
    <source>
        <dbReference type="ARBA" id="ARBA00004604"/>
    </source>
</evidence>
<sequence length="219" mass="23906">MGAPKQKWTQEEEAALKAGVVKHGAGKWRTILKDPEFSTVLYLRSNVDLKDKWRNMSVMANGWGSRDKARVALKRIHQVPKQDENATASASVAVQSDEETVDAMPAEISADMQQTLQISGPKRCTSLVNNHVLESVCATVIAIHACRLDNLIMEAIAGLKEPGGSNKTTIGTYIEEQFWAPPDFKRLLSAKLKTLTANGKLIKFAIAVWQGAVVGGACY</sequence>
<evidence type="ECO:0000259" key="11">
    <source>
        <dbReference type="PROSITE" id="PS50090"/>
    </source>
</evidence>
<evidence type="ECO:0000256" key="9">
    <source>
        <dbReference type="ARBA" id="ARBA00032813"/>
    </source>
</evidence>
<keyword evidence="15" id="KW-1185">Reference proteome</keyword>
<feature type="domain" description="HTH myb-type" evidence="12">
    <location>
        <begin position="1"/>
        <end position="33"/>
    </location>
</feature>
<evidence type="ECO:0000256" key="7">
    <source>
        <dbReference type="ARBA" id="ARBA00023163"/>
    </source>
</evidence>
<dbReference type="InterPro" id="IPR009057">
    <property type="entry name" value="Homeodomain-like_sf"/>
</dbReference>
<dbReference type="SUPFAM" id="SSF46785">
    <property type="entry name" value="Winged helix' DNA-binding domain"/>
    <property type="match status" value="1"/>
</dbReference>
<comment type="function">
    <text evidence="10">Binds preferentially double-stranded telomeric repeats.</text>
</comment>
<comment type="subcellular location">
    <subcellularLocation>
        <location evidence="1">Chromosome</location>
    </subcellularLocation>
    <subcellularLocation>
        <location evidence="2">Nucleus</location>
        <location evidence="2">Nucleolus</location>
    </subcellularLocation>
</comment>
<keyword evidence="4" id="KW-0805">Transcription regulation</keyword>
<dbReference type="InterPro" id="IPR001005">
    <property type="entry name" value="SANT/Myb"/>
</dbReference>
<dbReference type="SMART" id="SM00526">
    <property type="entry name" value="H15"/>
    <property type="match status" value="1"/>
</dbReference>
<dbReference type="SUPFAM" id="SSF46689">
    <property type="entry name" value="Homeodomain-like"/>
    <property type="match status" value="1"/>
</dbReference>
<reference evidence="14" key="1">
    <citation type="submission" date="2023-07" db="EMBL/GenBank/DDBJ databases">
        <title>draft genome sequence of fig (Ficus carica).</title>
        <authorList>
            <person name="Takahashi T."/>
            <person name="Nishimura K."/>
        </authorList>
    </citation>
    <scope>NUCLEOTIDE SEQUENCE</scope>
</reference>
<dbReference type="GO" id="GO:0006334">
    <property type="term" value="P:nucleosome assembly"/>
    <property type="evidence" value="ECO:0007669"/>
    <property type="project" value="InterPro"/>
</dbReference>
<proteinExistence type="predicted"/>
<dbReference type="Gene3D" id="1.10.10.10">
    <property type="entry name" value="Winged helix-like DNA-binding domain superfamily/Winged helix DNA-binding domain"/>
    <property type="match status" value="1"/>
</dbReference>
<dbReference type="Proteomes" id="UP001187192">
    <property type="component" value="Unassembled WGS sequence"/>
</dbReference>
<dbReference type="EMBL" id="BTGU01000007">
    <property type="protein sequence ID" value="GMN37917.1"/>
    <property type="molecule type" value="Genomic_DNA"/>
</dbReference>
<keyword evidence="6" id="KW-0238">DNA-binding</keyword>
<dbReference type="PROSITE" id="PS51504">
    <property type="entry name" value="H15"/>
    <property type="match status" value="1"/>
</dbReference>
<keyword evidence="3" id="KW-0158">Chromosome</keyword>
<evidence type="ECO:0000256" key="1">
    <source>
        <dbReference type="ARBA" id="ARBA00004286"/>
    </source>
</evidence>
<dbReference type="Gene3D" id="1.10.10.60">
    <property type="entry name" value="Homeodomain-like"/>
    <property type="match status" value="1"/>
</dbReference>
<dbReference type="InterPro" id="IPR017930">
    <property type="entry name" value="Myb_dom"/>
</dbReference>
<evidence type="ECO:0000256" key="3">
    <source>
        <dbReference type="ARBA" id="ARBA00022454"/>
    </source>
</evidence>
<gene>
    <name evidence="14" type="ORF">TIFTF001_007209</name>
</gene>